<feature type="region of interest" description="Disordered" evidence="1">
    <location>
        <begin position="45"/>
        <end position="64"/>
    </location>
</feature>
<protein>
    <submittedName>
        <fullName evidence="2 3">Uncharacterized protein</fullName>
    </submittedName>
</protein>
<dbReference type="HOGENOM" id="CLU_2691559_0_0_1"/>
<evidence type="ECO:0000313" key="2">
    <source>
        <dbReference type="EMBL" id="KEH17220.1"/>
    </source>
</evidence>
<evidence type="ECO:0000256" key="1">
    <source>
        <dbReference type="SAM" id="MobiDB-lite"/>
    </source>
</evidence>
<name>G7ZUG4_MEDTR</name>
<accession>G7ZUG4</accession>
<gene>
    <name evidence="2" type="ORF">MTR_0030s0080</name>
</gene>
<keyword evidence="4" id="KW-1185">Reference proteome</keyword>
<evidence type="ECO:0000313" key="4">
    <source>
        <dbReference type="Proteomes" id="UP000002051"/>
    </source>
</evidence>
<dbReference type="Proteomes" id="UP000002051">
    <property type="component" value="Unassembled WGS sequence"/>
</dbReference>
<reference evidence="2 4" key="1">
    <citation type="journal article" date="2011" name="Nature">
        <title>The Medicago genome provides insight into the evolution of rhizobial symbioses.</title>
        <authorList>
            <person name="Young N.D."/>
            <person name="Debelle F."/>
            <person name="Oldroyd G.E."/>
            <person name="Geurts R."/>
            <person name="Cannon S.B."/>
            <person name="Udvardi M.K."/>
            <person name="Benedito V.A."/>
            <person name="Mayer K.F."/>
            <person name="Gouzy J."/>
            <person name="Schoof H."/>
            <person name="Van de Peer Y."/>
            <person name="Proost S."/>
            <person name="Cook D.R."/>
            <person name="Meyers B.C."/>
            <person name="Spannagl M."/>
            <person name="Cheung F."/>
            <person name="De Mita S."/>
            <person name="Krishnakumar V."/>
            <person name="Gundlach H."/>
            <person name="Zhou S."/>
            <person name="Mudge J."/>
            <person name="Bharti A.K."/>
            <person name="Murray J.D."/>
            <person name="Naoumkina M.A."/>
            <person name="Rosen B."/>
            <person name="Silverstein K.A."/>
            <person name="Tang H."/>
            <person name="Rombauts S."/>
            <person name="Zhao P.X."/>
            <person name="Zhou P."/>
            <person name="Barbe V."/>
            <person name="Bardou P."/>
            <person name="Bechner M."/>
            <person name="Bellec A."/>
            <person name="Berger A."/>
            <person name="Berges H."/>
            <person name="Bidwell S."/>
            <person name="Bisseling T."/>
            <person name="Choisne N."/>
            <person name="Couloux A."/>
            <person name="Denny R."/>
            <person name="Deshpande S."/>
            <person name="Dai X."/>
            <person name="Doyle J.J."/>
            <person name="Dudez A.M."/>
            <person name="Farmer A.D."/>
            <person name="Fouteau S."/>
            <person name="Franken C."/>
            <person name="Gibelin C."/>
            <person name="Gish J."/>
            <person name="Goldstein S."/>
            <person name="Gonzalez A.J."/>
            <person name="Green P.J."/>
            <person name="Hallab A."/>
            <person name="Hartog M."/>
            <person name="Hua A."/>
            <person name="Humphray S.J."/>
            <person name="Jeong D.H."/>
            <person name="Jing Y."/>
            <person name="Jocker A."/>
            <person name="Kenton S.M."/>
            <person name="Kim D.J."/>
            <person name="Klee K."/>
            <person name="Lai H."/>
            <person name="Lang C."/>
            <person name="Lin S."/>
            <person name="Macmil S.L."/>
            <person name="Magdelenat G."/>
            <person name="Matthews L."/>
            <person name="McCorrison J."/>
            <person name="Monaghan E.L."/>
            <person name="Mun J.H."/>
            <person name="Najar F.Z."/>
            <person name="Nicholson C."/>
            <person name="Noirot C."/>
            <person name="O'Bleness M."/>
            <person name="Paule C.R."/>
            <person name="Poulain J."/>
            <person name="Prion F."/>
            <person name="Qin B."/>
            <person name="Qu C."/>
            <person name="Retzel E.F."/>
            <person name="Riddle C."/>
            <person name="Sallet E."/>
            <person name="Samain S."/>
            <person name="Samson N."/>
            <person name="Sanders I."/>
            <person name="Saurat O."/>
            <person name="Scarpelli C."/>
            <person name="Schiex T."/>
            <person name="Segurens B."/>
            <person name="Severin A.J."/>
            <person name="Sherrier D.J."/>
            <person name="Shi R."/>
            <person name="Sims S."/>
            <person name="Singer S.R."/>
            <person name="Sinharoy S."/>
            <person name="Sterck L."/>
            <person name="Viollet A."/>
            <person name="Wang B.B."/>
            <person name="Wang K."/>
            <person name="Wang M."/>
            <person name="Wang X."/>
            <person name="Warfsmann J."/>
            <person name="Weissenbach J."/>
            <person name="White D.D."/>
            <person name="White J.D."/>
            <person name="Wiley G.B."/>
            <person name="Wincker P."/>
            <person name="Xing Y."/>
            <person name="Yang L."/>
            <person name="Yao Z."/>
            <person name="Ying F."/>
            <person name="Zhai J."/>
            <person name="Zhou L."/>
            <person name="Zuber A."/>
            <person name="Denarie J."/>
            <person name="Dixon R.A."/>
            <person name="May G.D."/>
            <person name="Schwartz D.C."/>
            <person name="Rogers J."/>
            <person name="Quetier F."/>
            <person name="Town C.D."/>
            <person name="Roe B.A."/>
        </authorList>
    </citation>
    <scope>NUCLEOTIDE SEQUENCE [LARGE SCALE GENOMIC DNA]</scope>
    <source>
        <strain evidence="2">A17</strain>
        <strain evidence="3 4">cv. Jemalong A17</strain>
    </source>
</reference>
<dbReference type="EMBL" id="KL402755">
    <property type="protein sequence ID" value="KEH17220.1"/>
    <property type="molecule type" value="Genomic_DNA"/>
</dbReference>
<sequence>MPLVFYWSLPIKTSSCPSSGSSSRFREVGCDLLLVQSTLTLPRSPYCSPSRQKTTDHDKDHDPSRYWWSSIEHF</sequence>
<dbReference type="AlphaFoldDB" id="G7ZUG4"/>
<dbReference type="EnsemblPlants" id="KEH17220">
    <property type="protein sequence ID" value="KEH17220"/>
    <property type="gene ID" value="MTR_0030s0080"/>
</dbReference>
<organism evidence="2 4">
    <name type="scientific">Medicago truncatula</name>
    <name type="common">Barrel medic</name>
    <name type="synonym">Medicago tribuloides</name>
    <dbReference type="NCBI Taxonomy" id="3880"/>
    <lineage>
        <taxon>Eukaryota</taxon>
        <taxon>Viridiplantae</taxon>
        <taxon>Streptophyta</taxon>
        <taxon>Embryophyta</taxon>
        <taxon>Tracheophyta</taxon>
        <taxon>Spermatophyta</taxon>
        <taxon>Magnoliopsida</taxon>
        <taxon>eudicotyledons</taxon>
        <taxon>Gunneridae</taxon>
        <taxon>Pentapetalae</taxon>
        <taxon>rosids</taxon>
        <taxon>fabids</taxon>
        <taxon>Fabales</taxon>
        <taxon>Fabaceae</taxon>
        <taxon>Papilionoideae</taxon>
        <taxon>50 kb inversion clade</taxon>
        <taxon>NPAAA clade</taxon>
        <taxon>Hologalegina</taxon>
        <taxon>IRL clade</taxon>
        <taxon>Trifolieae</taxon>
        <taxon>Medicago</taxon>
    </lineage>
</organism>
<proteinExistence type="predicted"/>
<dbReference type="PaxDb" id="3880-AES82852"/>
<feature type="compositionally biased region" description="Basic and acidic residues" evidence="1">
    <location>
        <begin position="53"/>
        <end position="64"/>
    </location>
</feature>
<reference evidence="2 4" key="2">
    <citation type="journal article" date="2014" name="BMC Genomics">
        <title>An improved genome release (version Mt4.0) for the model legume Medicago truncatula.</title>
        <authorList>
            <person name="Tang H."/>
            <person name="Krishnakumar V."/>
            <person name="Bidwell S."/>
            <person name="Rosen B."/>
            <person name="Chan A."/>
            <person name="Zhou S."/>
            <person name="Gentzbittel L."/>
            <person name="Childs K.L."/>
            <person name="Yandell M."/>
            <person name="Gundlach H."/>
            <person name="Mayer K.F."/>
            <person name="Schwartz D.C."/>
            <person name="Town C.D."/>
        </authorList>
    </citation>
    <scope>GENOME REANNOTATION</scope>
    <source>
        <strain evidence="2">A17</strain>
        <strain evidence="3 4">cv. Jemalong A17</strain>
    </source>
</reference>
<evidence type="ECO:0000313" key="3">
    <source>
        <dbReference type="EnsemblPlants" id="KEH17220"/>
    </source>
</evidence>
<reference evidence="3" key="3">
    <citation type="submission" date="2015-06" db="UniProtKB">
        <authorList>
            <consortium name="EnsemblPlants"/>
        </authorList>
    </citation>
    <scope>IDENTIFICATION</scope>
    <source>
        <strain evidence="3">cv. Jemalong A17</strain>
    </source>
</reference>